<organism evidence="1 2">
    <name type="scientific">Arctium lappa</name>
    <name type="common">Greater burdock</name>
    <name type="synonym">Lappa major</name>
    <dbReference type="NCBI Taxonomy" id="4217"/>
    <lineage>
        <taxon>Eukaryota</taxon>
        <taxon>Viridiplantae</taxon>
        <taxon>Streptophyta</taxon>
        <taxon>Embryophyta</taxon>
        <taxon>Tracheophyta</taxon>
        <taxon>Spermatophyta</taxon>
        <taxon>Magnoliopsida</taxon>
        <taxon>eudicotyledons</taxon>
        <taxon>Gunneridae</taxon>
        <taxon>Pentapetalae</taxon>
        <taxon>asterids</taxon>
        <taxon>campanulids</taxon>
        <taxon>Asterales</taxon>
        <taxon>Asteraceae</taxon>
        <taxon>Carduoideae</taxon>
        <taxon>Cardueae</taxon>
        <taxon>Arctiinae</taxon>
        <taxon>Arctium</taxon>
    </lineage>
</organism>
<dbReference type="Proteomes" id="UP001055879">
    <property type="component" value="Linkage Group LG01"/>
</dbReference>
<evidence type="ECO:0000313" key="2">
    <source>
        <dbReference type="Proteomes" id="UP001055879"/>
    </source>
</evidence>
<sequence length="83" mass="9683">MVLVWWFDTILWFVVLATVYLKVQSNMSGLMNKKLELLDMERPMDIFEEPRDIFDALTGSPIYFEDIKATLISSPELVDDLQP</sequence>
<evidence type="ECO:0000313" key="1">
    <source>
        <dbReference type="EMBL" id="KAI3772274.1"/>
    </source>
</evidence>
<reference evidence="2" key="1">
    <citation type="journal article" date="2022" name="Mol. Ecol. Resour.">
        <title>The genomes of chicory, endive, great burdock and yacon provide insights into Asteraceae palaeo-polyploidization history and plant inulin production.</title>
        <authorList>
            <person name="Fan W."/>
            <person name="Wang S."/>
            <person name="Wang H."/>
            <person name="Wang A."/>
            <person name="Jiang F."/>
            <person name="Liu H."/>
            <person name="Zhao H."/>
            <person name="Xu D."/>
            <person name="Zhang Y."/>
        </authorList>
    </citation>
    <scope>NUCLEOTIDE SEQUENCE [LARGE SCALE GENOMIC DNA]</scope>
    <source>
        <strain evidence="2">cv. Niubang</strain>
    </source>
</reference>
<name>A0ACB9FLX6_ARCLA</name>
<reference evidence="1 2" key="2">
    <citation type="journal article" date="2022" name="Mol. Ecol. Resour.">
        <title>The genomes of chicory, endive, great burdock and yacon provide insights into Asteraceae paleo-polyploidization history and plant inulin production.</title>
        <authorList>
            <person name="Fan W."/>
            <person name="Wang S."/>
            <person name="Wang H."/>
            <person name="Wang A."/>
            <person name="Jiang F."/>
            <person name="Liu H."/>
            <person name="Zhao H."/>
            <person name="Xu D."/>
            <person name="Zhang Y."/>
        </authorList>
    </citation>
    <scope>NUCLEOTIDE SEQUENCE [LARGE SCALE GENOMIC DNA]</scope>
    <source>
        <strain evidence="2">cv. Niubang</strain>
    </source>
</reference>
<proteinExistence type="predicted"/>
<gene>
    <name evidence="1" type="ORF">L6452_03456</name>
</gene>
<accession>A0ACB9FLX6</accession>
<comment type="caution">
    <text evidence="1">The sequence shown here is derived from an EMBL/GenBank/DDBJ whole genome shotgun (WGS) entry which is preliminary data.</text>
</comment>
<protein>
    <submittedName>
        <fullName evidence="1">Uncharacterized protein</fullName>
    </submittedName>
</protein>
<dbReference type="EMBL" id="CM042047">
    <property type="protein sequence ID" value="KAI3772274.1"/>
    <property type="molecule type" value="Genomic_DNA"/>
</dbReference>
<keyword evidence="2" id="KW-1185">Reference proteome</keyword>